<dbReference type="Gene3D" id="1.10.287.950">
    <property type="entry name" value="Methyl-accepting chemotaxis protein"/>
    <property type="match status" value="1"/>
</dbReference>
<feature type="transmembrane region" description="Helical" evidence="7">
    <location>
        <begin position="193"/>
        <end position="215"/>
    </location>
</feature>
<dbReference type="GO" id="GO:0007165">
    <property type="term" value="P:signal transduction"/>
    <property type="evidence" value="ECO:0007669"/>
    <property type="project" value="UniProtKB-KW"/>
</dbReference>
<evidence type="ECO:0000256" key="7">
    <source>
        <dbReference type="SAM" id="Phobius"/>
    </source>
</evidence>
<comment type="subcellular location">
    <subcellularLocation>
        <location evidence="1">Membrane</location>
    </subcellularLocation>
</comment>
<dbReference type="CDD" id="cd06225">
    <property type="entry name" value="HAMP"/>
    <property type="match status" value="1"/>
</dbReference>
<keyword evidence="2" id="KW-0145">Chemotaxis</keyword>
<evidence type="ECO:0000256" key="5">
    <source>
        <dbReference type="SAM" id="Coils"/>
    </source>
</evidence>
<keyword evidence="7" id="KW-0472">Membrane</keyword>
<dbReference type="SUPFAM" id="SSF58104">
    <property type="entry name" value="Methyl-accepting chemotaxis protein (MCP) signaling domain"/>
    <property type="match status" value="1"/>
</dbReference>
<evidence type="ECO:0000313" key="10">
    <source>
        <dbReference type="EMBL" id="OLP58638.1"/>
    </source>
</evidence>
<dbReference type="Pfam" id="PF00015">
    <property type="entry name" value="MCPsignal"/>
    <property type="match status" value="1"/>
</dbReference>
<evidence type="ECO:0000313" key="11">
    <source>
        <dbReference type="Proteomes" id="UP000186364"/>
    </source>
</evidence>
<evidence type="ECO:0000256" key="4">
    <source>
        <dbReference type="PROSITE-ProRule" id="PRU00284"/>
    </source>
</evidence>
<organism evidence="10 11">
    <name type="scientific">Xaviernesmea oryzae</name>
    <dbReference type="NCBI Taxonomy" id="464029"/>
    <lineage>
        <taxon>Bacteria</taxon>
        <taxon>Pseudomonadati</taxon>
        <taxon>Pseudomonadota</taxon>
        <taxon>Alphaproteobacteria</taxon>
        <taxon>Hyphomicrobiales</taxon>
        <taxon>Rhizobiaceae</taxon>
        <taxon>Rhizobium/Agrobacterium group</taxon>
        <taxon>Xaviernesmea</taxon>
    </lineage>
</organism>
<dbReference type="Pfam" id="PF00672">
    <property type="entry name" value="HAMP"/>
    <property type="match status" value="1"/>
</dbReference>
<dbReference type="InterPro" id="IPR051310">
    <property type="entry name" value="MCP_chemotaxis"/>
</dbReference>
<dbReference type="SMART" id="SM00304">
    <property type="entry name" value="HAMP"/>
    <property type="match status" value="2"/>
</dbReference>
<dbReference type="RefSeq" id="WP_075629062.1">
    <property type="nucleotide sequence ID" value="NZ_FOAM01000003.1"/>
</dbReference>
<dbReference type="Gene3D" id="6.10.340.10">
    <property type="match status" value="1"/>
</dbReference>
<dbReference type="GO" id="GO:0006935">
    <property type="term" value="P:chemotaxis"/>
    <property type="evidence" value="ECO:0007669"/>
    <property type="project" value="UniProtKB-KW"/>
</dbReference>
<dbReference type="SMART" id="SM00283">
    <property type="entry name" value="MA"/>
    <property type="match status" value="1"/>
</dbReference>
<keyword evidence="11" id="KW-1185">Reference proteome</keyword>
<dbReference type="EMBL" id="MKIP01000057">
    <property type="protein sequence ID" value="OLP58638.1"/>
    <property type="molecule type" value="Genomic_DNA"/>
</dbReference>
<dbReference type="Proteomes" id="UP000186364">
    <property type="component" value="Unassembled WGS sequence"/>
</dbReference>
<dbReference type="PROSITE" id="PS50885">
    <property type="entry name" value="HAMP"/>
    <property type="match status" value="2"/>
</dbReference>
<keyword evidence="7" id="KW-0812">Transmembrane</keyword>
<dbReference type="GO" id="GO:0016020">
    <property type="term" value="C:membrane"/>
    <property type="evidence" value="ECO:0007669"/>
    <property type="project" value="UniProtKB-SubCell"/>
</dbReference>
<evidence type="ECO:0000259" key="8">
    <source>
        <dbReference type="PROSITE" id="PS50111"/>
    </source>
</evidence>
<dbReference type="CDD" id="cd11386">
    <property type="entry name" value="MCP_signal"/>
    <property type="match status" value="1"/>
</dbReference>
<feature type="region of interest" description="Disordered" evidence="6">
    <location>
        <begin position="267"/>
        <end position="294"/>
    </location>
</feature>
<evidence type="ECO:0000256" key="6">
    <source>
        <dbReference type="SAM" id="MobiDB-lite"/>
    </source>
</evidence>
<dbReference type="OrthoDB" id="3378718at2"/>
<feature type="domain" description="HAMP" evidence="9">
    <location>
        <begin position="294"/>
        <end position="346"/>
    </location>
</feature>
<dbReference type="SUPFAM" id="SSF158472">
    <property type="entry name" value="HAMP domain-like"/>
    <property type="match status" value="1"/>
</dbReference>
<accession>A0A1Q9ATF0</accession>
<gene>
    <name evidence="10" type="ORF">BJF93_17525</name>
</gene>
<feature type="domain" description="HAMP" evidence="9">
    <location>
        <begin position="213"/>
        <end position="266"/>
    </location>
</feature>
<proteinExistence type="inferred from homology"/>
<name>A0A1Q9ATF0_9HYPH</name>
<dbReference type="PANTHER" id="PTHR43531">
    <property type="entry name" value="PROTEIN ICFG"/>
    <property type="match status" value="1"/>
</dbReference>
<sequence length="679" mass="71367">MKNISILAKFLTLLAAFGLFTVAAALYSGTQLMRIDTSYSNLISGQASAATLVSRASRQLQAVRSSIGELLIARTEEDDKQALSELQDARDTFANRLEAAQVLIPNDGRISALKTEGAQTIEKACGAVIKAGATSLAEEDVKSSQLLFGQDCQPALRDLTKKIVALSNDLVSDTATASDNLTNLSITVARTTIIGVLLGLVIVLIAAFVSIRAWVVRPIDRMVGAMAKLANGDLGTDVPEADRGDEIGKMARTVAVFKENGLKTRQLEADAEAQRSRSDVERQRNAEAEARRAADMAKATTGLGEGLRHLASGDLTYELTEAFAADFETLRMDFNGAVAQLRESLSAVAVAASSIDSGASEVSRGADDLSKRTEQQAASLEETAAALDQITANVANSSKRADEARRVAQSANESATRSGSVVADAVNAMQRIEQSSGQIANIIGVIDEIAFQTNLLALNAGVEAARAGEAGKGFAVVAQEVRELAQRSAKAAKEIKELIRNSSGEVESGVLLVSQTGEVLKTIETYIVDINQHMDAIATSAREQSVGLAEVNTAVNQMDQVTQQNAAMVEETNAAGASLASDATRLREVIGRFRVGEGAAMPMASGFSGESVRRPANSSVAPRPMPVLKPRTAAPVAVAAHHIAKPSPARALTNKLAAAFSSPAPSAKSKPAADAWEEF</sequence>
<comment type="caution">
    <text evidence="10">The sequence shown here is derived from an EMBL/GenBank/DDBJ whole genome shotgun (WGS) entry which is preliminary data.</text>
</comment>
<feature type="coiled-coil region" evidence="5">
    <location>
        <begin position="370"/>
        <end position="407"/>
    </location>
</feature>
<evidence type="ECO:0000256" key="3">
    <source>
        <dbReference type="ARBA" id="ARBA00029447"/>
    </source>
</evidence>
<evidence type="ECO:0000259" key="9">
    <source>
        <dbReference type="PROSITE" id="PS50885"/>
    </source>
</evidence>
<dbReference type="PANTHER" id="PTHR43531:SF11">
    <property type="entry name" value="METHYL-ACCEPTING CHEMOTAXIS PROTEIN 3"/>
    <property type="match status" value="1"/>
</dbReference>
<keyword evidence="7" id="KW-1133">Transmembrane helix</keyword>
<protein>
    <submittedName>
        <fullName evidence="10">Chemotaxis protein</fullName>
    </submittedName>
</protein>
<keyword evidence="5" id="KW-0175">Coiled coil</keyword>
<comment type="similarity">
    <text evidence="3">Belongs to the methyl-accepting chemotaxis (MCP) protein family.</text>
</comment>
<dbReference type="InterPro" id="IPR004089">
    <property type="entry name" value="MCPsignal_dom"/>
</dbReference>
<dbReference type="AlphaFoldDB" id="A0A1Q9ATF0"/>
<feature type="domain" description="Methyl-accepting transducer" evidence="8">
    <location>
        <begin position="351"/>
        <end position="580"/>
    </location>
</feature>
<evidence type="ECO:0000256" key="1">
    <source>
        <dbReference type="ARBA" id="ARBA00004370"/>
    </source>
</evidence>
<dbReference type="PROSITE" id="PS50111">
    <property type="entry name" value="CHEMOTAXIS_TRANSDUC_2"/>
    <property type="match status" value="1"/>
</dbReference>
<feature type="region of interest" description="Disordered" evidence="6">
    <location>
        <begin position="659"/>
        <end position="679"/>
    </location>
</feature>
<dbReference type="FunFam" id="1.10.287.950:FF:000001">
    <property type="entry name" value="Methyl-accepting chemotaxis sensory transducer"/>
    <property type="match status" value="1"/>
</dbReference>
<reference evidence="10 11" key="1">
    <citation type="submission" date="2016-09" db="EMBL/GenBank/DDBJ databases">
        <title>Rhizobium sp. nov., a novel species isolated from the rice rhizosphere.</title>
        <authorList>
            <person name="Zhao J."/>
            <person name="Zhang X."/>
        </authorList>
    </citation>
    <scope>NUCLEOTIDE SEQUENCE [LARGE SCALE GENOMIC DNA]</scope>
    <source>
        <strain evidence="10 11">1.7048</strain>
    </source>
</reference>
<evidence type="ECO:0000256" key="2">
    <source>
        <dbReference type="ARBA" id="ARBA00022500"/>
    </source>
</evidence>
<keyword evidence="4" id="KW-0807">Transducer</keyword>
<feature type="region of interest" description="Disordered" evidence="6">
    <location>
        <begin position="606"/>
        <end position="627"/>
    </location>
</feature>
<dbReference type="InterPro" id="IPR003660">
    <property type="entry name" value="HAMP_dom"/>
</dbReference>